<dbReference type="STRING" id="520822.A0A195B9L3"/>
<dbReference type="Proteomes" id="UP000078540">
    <property type="component" value="Unassembled WGS sequence"/>
</dbReference>
<evidence type="ECO:0000256" key="1">
    <source>
        <dbReference type="SAM" id="MobiDB-lite"/>
    </source>
</evidence>
<feature type="compositionally biased region" description="Gly residues" evidence="1">
    <location>
        <begin position="76"/>
        <end position="86"/>
    </location>
</feature>
<dbReference type="AlphaFoldDB" id="A0A195B9L3"/>
<evidence type="ECO:0000313" key="2">
    <source>
        <dbReference type="EMBL" id="KYM81218.1"/>
    </source>
</evidence>
<dbReference type="EMBL" id="KQ976540">
    <property type="protein sequence ID" value="KYM81218.1"/>
    <property type="molecule type" value="Genomic_DNA"/>
</dbReference>
<organism evidence="2 3">
    <name type="scientific">Atta colombica</name>
    <dbReference type="NCBI Taxonomy" id="520822"/>
    <lineage>
        <taxon>Eukaryota</taxon>
        <taxon>Metazoa</taxon>
        <taxon>Ecdysozoa</taxon>
        <taxon>Arthropoda</taxon>
        <taxon>Hexapoda</taxon>
        <taxon>Insecta</taxon>
        <taxon>Pterygota</taxon>
        <taxon>Neoptera</taxon>
        <taxon>Endopterygota</taxon>
        <taxon>Hymenoptera</taxon>
        <taxon>Apocrita</taxon>
        <taxon>Aculeata</taxon>
        <taxon>Formicoidea</taxon>
        <taxon>Formicidae</taxon>
        <taxon>Myrmicinae</taxon>
        <taxon>Atta</taxon>
    </lineage>
</organism>
<name>A0A195B9L3_9HYME</name>
<accession>A0A195B9L3</accession>
<reference evidence="2 3" key="1">
    <citation type="submission" date="2015-09" db="EMBL/GenBank/DDBJ databases">
        <title>Atta colombica WGS genome.</title>
        <authorList>
            <person name="Nygaard S."/>
            <person name="Hu H."/>
            <person name="Boomsma J."/>
            <person name="Zhang G."/>
        </authorList>
    </citation>
    <scope>NUCLEOTIDE SEQUENCE [LARGE SCALE GENOMIC DNA]</scope>
    <source>
        <strain evidence="2">Treedump-2</strain>
        <tissue evidence="2">Whole body</tissue>
    </source>
</reference>
<keyword evidence="3" id="KW-1185">Reference proteome</keyword>
<protein>
    <submittedName>
        <fullName evidence="2">Uncharacterized protein</fullName>
    </submittedName>
</protein>
<evidence type="ECO:0000313" key="3">
    <source>
        <dbReference type="Proteomes" id="UP000078540"/>
    </source>
</evidence>
<gene>
    <name evidence="2" type="ORF">ALC53_08289</name>
</gene>
<proteinExistence type="predicted"/>
<feature type="region of interest" description="Disordered" evidence="1">
    <location>
        <begin position="49"/>
        <end position="86"/>
    </location>
</feature>
<sequence>MLTEMESTLVETGASRFVVLVLLLINIPCRLSATDMYLDVRSRNLPAGIGAVPSAGGTPSAAGTGTAGTPPSAGGAAAGTGSAGGGTGAGGVGAGSGVGVGSGGGGGSTGASACSPSYMENAYLLKVN</sequence>
<feature type="compositionally biased region" description="Low complexity" evidence="1">
    <location>
        <begin position="50"/>
        <end position="75"/>
    </location>
</feature>